<gene>
    <name evidence="1" type="ORF">BSZ18_10130</name>
</gene>
<comment type="caution">
    <text evidence="1">The sequence shown here is derived from an EMBL/GenBank/DDBJ whole genome shotgun (WGS) entry which is preliminary data.</text>
</comment>
<name>A0A1X3DUG8_9BRAD</name>
<evidence type="ECO:0000313" key="2">
    <source>
        <dbReference type="Proteomes" id="UP000193553"/>
    </source>
</evidence>
<dbReference type="EMBL" id="NAFI01000160">
    <property type="protein sequence ID" value="OSJ14237.1"/>
    <property type="molecule type" value="Genomic_DNA"/>
</dbReference>
<accession>A0A1X3DUG8</accession>
<reference evidence="1 2" key="1">
    <citation type="submission" date="2017-03" db="EMBL/GenBank/DDBJ databases">
        <title>Whole genome sequences of fourteen strains of Bradyrhizobium canariense and one strain of Bradyrhizobium japonicum isolated from Lupinus (Papilionoideae: Genisteae) species in Algeria.</title>
        <authorList>
            <person name="Crovadore J."/>
            <person name="Chekireb D."/>
            <person name="Brachmann A."/>
            <person name="Chablais R."/>
            <person name="Cochard B."/>
            <person name="Lefort F."/>
        </authorList>
    </citation>
    <scope>NUCLEOTIDE SEQUENCE [LARGE SCALE GENOMIC DNA]</scope>
    <source>
        <strain evidence="1 2">UBMA195</strain>
    </source>
</reference>
<dbReference type="OrthoDB" id="8236515at2"/>
<protein>
    <submittedName>
        <fullName evidence="1">Uncharacterized protein</fullName>
    </submittedName>
</protein>
<proteinExistence type="predicted"/>
<evidence type="ECO:0000313" key="1">
    <source>
        <dbReference type="EMBL" id="OSJ14237.1"/>
    </source>
</evidence>
<dbReference type="AlphaFoldDB" id="A0A1X3DUG8"/>
<sequence length="181" mass="19968">MLLRVRGAYGRSIMANVEQLRRRDGVNLVQLEEDIASIRSGSSLASIALPDYVEHTAGVTRVGALSAEAVVRDYESAAKEIEAMGTELIDAAQKCEALTAQVHDAIAFMRETAAEYREEGRKIFKRIEECALFTEDVRKTCEQVKRRMVDVSLGSSSNEEFAPQQPELSGIAAKVSMSEIR</sequence>
<dbReference type="Proteomes" id="UP000193553">
    <property type="component" value="Unassembled WGS sequence"/>
</dbReference>
<organism evidence="1 2">
    <name type="scientific">Bradyrhizobium canariense</name>
    <dbReference type="NCBI Taxonomy" id="255045"/>
    <lineage>
        <taxon>Bacteria</taxon>
        <taxon>Pseudomonadati</taxon>
        <taxon>Pseudomonadota</taxon>
        <taxon>Alphaproteobacteria</taxon>
        <taxon>Hyphomicrobiales</taxon>
        <taxon>Nitrobacteraceae</taxon>
        <taxon>Bradyrhizobium</taxon>
    </lineage>
</organism>